<protein>
    <submittedName>
        <fullName evidence="5">Hippurate hydrolase</fullName>
        <ecNumber evidence="5">3.5.1.32</ecNumber>
    </submittedName>
</protein>
<evidence type="ECO:0000256" key="2">
    <source>
        <dbReference type="PIRSR" id="PIRSR005962-1"/>
    </source>
</evidence>
<dbReference type="SUPFAM" id="SSF53187">
    <property type="entry name" value="Zn-dependent exopeptidases"/>
    <property type="match status" value="1"/>
</dbReference>
<feature type="binding site" evidence="2">
    <location>
        <position position="138"/>
    </location>
    <ligand>
        <name>Mn(2+)</name>
        <dbReference type="ChEBI" id="CHEBI:29035"/>
        <label>2</label>
    </ligand>
</feature>
<gene>
    <name evidence="5" type="primary">hipO</name>
    <name evidence="4" type="ORF">PS652_01539</name>
    <name evidence="5" type="ORF">PS652_02609</name>
</gene>
<dbReference type="InterPro" id="IPR017439">
    <property type="entry name" value="Amidohydrolase"/>
</dbReference>
<keyword evidence="2" id="KW-0479">Metal-binding</keyword>
<dbReference type="EMBL" id="CABVHG010000014">
    <property type="protein sequence ID" value="VVM87538.1"/>
    <property type="molecule type" value="Genomic_DNA"/>
</dbReference>
<keyword evidence="1 5" id="KW-0378">Hydrolase</keyword>
<dbReference type="GO" id="GO:0047980">
    <property type="term" value="F:hippurate hydrolase activity"/>
    <property type="evidence" value="ECO:0007669"/>
    <property type="project" value="UniProtKB-EC"/>
</dbReference>
<comment type="cofactor">
    <cofactor evidence="2">
        <name>Mn(2+)</name>
        <dbReference type="ChEBI" id="CHEBI:29035"/>
    </cofactor>
    <text evidence="2">The Mn(2+) ion enhances activity.</text>
</comment>
<sequence length="391" mass="41784">MHNSCIAPGIQAITPAMIELRRAIHRQPELGFEEFATRDRVVEHLRGWGYEINTELAGTAVVGTLRNGPGPVLGLRAELDALPIQEQSGRPWASTTPGKMHACGHDGHTAMLLAAACELARERTWRGTLQLFFQPAEEGHGGSGAKRMLDEGVFRLFPCDALFALHNSPGMALGKFGILAGPCMASTDSVSIVIHGTGGHGAMPDKSIDPVVIGASLVLALQTIVSRNVPPSETAIITIGAFLAGDAANVIPQQAELRLSVRSLNPQVRTLLRQRIQALAERHAHSYGARAEVTFGAGYPVLVNDLAAARLAEQVVRDWLGEDGLALGQKPICASDDFAYWLEQVPGCYLLIGNGDGAGGCEVHNPGYDFNDQALPLGATFWVRLAQRFLA</sequence>
<dbReference type="Pfam" id="PF07687">
    <property type="entry name" value="M20_dimer"/>
    <property type="match status" value="1"/>
</dbReference>
<keyword evidence="2" id="KW-0464">Manganese</keyword>
<dbReference type="EMBL" id="OZ024668">
    <property type="protein sequence ID" value="CAK9888710.1"/>
    <property type="molecule type" value="Genomic_DNA"/>
</dbReference>
<dbReference type="InterPro" id="IPR011650">
    <property type="entry name" value="Peptidase_M20_dimer"/>
</dbReference>
<dbReference type="NCBIfam" id="TIGR01891">
    <property type="entry name" value="amidohydrolases"/>
    <property type="match status" value="1"/>
</dbReference>
<evidence type="ECO:0000313" key="4">
    <source>
        <dbReference type="EMBL" id="CAK9888710.1"/>
    </source>
</evidence>
<dbReference type="GO" id="GO:0019877">
    <property type="term" value="P:diaminopimelate biosynthetic process"/>
    <property type="evidence" value="ECO:0007669"/>
    <property type="project" value="UniProtKB-ARBA"/>
</dbReference>
<evidence type="ECO:0000313" key="6">
    <source>
        <dbReference type="Proteomes" id="UP000326595"/>
    </source>
</evidence>
<dbReference type="Gene3D" id="3.30.70.360">
    <property type="match status" value="1"/>
</dbReference>
<dbReference type="SUPFAM" id="SSF55031">
    <property type="entry name" value="Bacterial exopeptidase dimerisation domain"/>
    <property type="match status" value="1"/>
</dbReference>
<dbReference type="PANTHER" id="PTHR11014">
    <property type="entry name" value="PEPTIDASE M20 FAMILY MEMBER"/>
    <property type="match status" value="1"/>
</dbReference>
<dbReference type="GO" id="GO:0050118">
    <property type="term" value="F:N-acetyldiaminopimelate deacetylase activity"/>
    <property type="evidence" value="ECO:0007669"/>
    <property type="project" value="UniProtKB-ARBA"/>
</dbReference>
<accession>A0A5E6TI06</accession>
<reference evidence="4 6" key="2">
    <citation type="submission" date="2024-03" db="EMBL/GenBank/DDBJ databases">
        <authorList>
            <person name="Alaster D. Moffat"/>
            <person name="Govind Chandra"/>
            <person name="Andrew W. Truman"/>
        </authorList>
    </citation>
    <scope>NUCLEOTIDE SEQUENCE [LARGE SCALE GENOMIC DNA]</scope>
    <source>
        <strain evidence="4">PS652</strain>
    </source>
</reference>
<dbReference type="Pfam" id="PF01546">
    <property type="entry name" value="Peptidase_M20"/>
    <property type="match status" value="1"/>
</dbReference>
<proteinExistence type="predicted"/>
<dbReference type="PANTHER" id="PTHR11014:SF63">
    <property type="entry name" value="METALLOPEPTIDASE, PUTATIVE (AFU_ORTHOLOGUE AFUA_6G09600)-RELATED"/>
    <property type="match status" value="1"/>
</dbReference>
<evidence type="ECO:0000259" key="3">
    <source>
        <dbReference type="Pfam" id="PF07687"/>
    </source>
</evidence>
<evidence type="ECO:0000313" key="5">
    <source>
        <dbReference type="EMBL" id="VVM87538.1"/>
    </source>
</evidence>
<dbReference type="Proteomes" id="UP000326595">
    <property type="component" value="Chromosome"/>
</dbReference>
<feature type="domain" description="Peptidase M20 dimerisation" evidence="3">
    <location>
        <begin position="189"/>
        <end position="287"/>
    </location>
</feature>
<dbReference type="EC" id="3.5.1.32" evidence="5"/>
<evidence type="ECO:0000256" key="1">
    <source>
        <dbReference type="ARBA" id="ARBA00022801"/>
    </source>
</evidence>
<dbReference type="InterPro" id="IPR036264">
    <property type="entry name" value="Bact_exopeptidase_dim_dom"/>
</dbReference>
<dbReference type="AlphaFoldDB" id="A0A5E6TI06"/>
<feature type="binding site" evidence="2">
    <location>
        <position position="166"/>
    </location>
    <ligand>
        <name>Mn(2+)</name>
        <dbReference type="ChEBI" id="CHEBI:29035"/>
        <label>2</label>
    </ligand>
</feature>
<organism evidence="5">
    <name type="scientific">Pseudomonas fluorescens</name>
    <dbReference type="NCBI Taxonomy" id="294"/>
    <lineage>
        <taxon>Bacteria</taxon>
        <taxon>Pseudomonadati</taxon>
        <taxon>Pseudomonadota</taxon>
        <taxon>Gammaproteobacteria</taxon>
        <taxon>Pseudomonadales</taxon>
        <taxon>Pseudomonadaceae</taxon>
        <taxon>Pseudomonas</taxon>
    </lineage>
</organism>
<feature type="binding site" evidence="2">
    <location>
        <position position="105"/>
    </location>
    <ligand>
        <name>Mn(2+)</name>
        <dbReference type="ChEBI" id="CHEBI:29035"/>
        <label>2</label>
    </ligand>
</feature>
<dbReference type="GO" id="GO:0046872">
    <property type="term" value="F:metal ion binding"/>
    <property type="evidence" value="ECO:0007669"/>
    <property type="project" value="UniProtKB-KW"/>
</dbReference>
<dbReference type="RefSeq" id="WP_038994674.1">
    <property type="nucleotide sequence ID" value="NZ_OZ024668.1"/>
</dbReference>
<feature type="binding site" evidence="2">
    <location>
        <position position="103"/>
    </location>
    <ligand>
        <name>Mn(2+)</name>
        <dbReference type="ChEBI" id="CHEBI:29035"/>
        <label>2</label>
    </ligand>
</feature>
<dbReference type="FunFam" id="3.30.70.360:FF:000001">
    <property type="entry name" value="N-acetyldiaminopimelate deacetylase"/>
    <property type="match status" value="1"/>
</dbReference>
<name>A0A5E6TI06_PSEFL</name>
<dbReference type="PIRSF" id="PIRSF005962">
    <property type="entry name" value="Pept_M20D_amidohydro"/>
    <property type="match status" value="1"/>
</dbReference>
<feature type="binding site" evidence="2">
    <location>
        <position position="364"/>
    </location>
    <ligand>
        <name>Mn(2+)</name>
        <dbReference type="ChEBI" id="CHEBI:29035"/>
        <label>2</label>
    </ligand>
</feature>
<dbReference type="Gene3D" id="3.40.630.10">
    <property type="entry name" value="Zn peptidases"/>
    <property type="match status" value="1"/>
</dbReference>
<dbReference type="CDD" id="cd05666">
    <property type="entry name" value="M20_Acy1-like"/>
    <property type="match status" value="1"/>
</dbReference>
<reference evidence="5" key="1">
    <citation type="submission" date="2019-09" db="EMBL/GenBank/DDBJ databases">
        <authorList>
            <person name="Chandra G."/>
            <person name="Truman W A."/>
        </authorList>
    </citation>
    <scope>NUCLEOTIDE SEQUENCE [LARGE SCALE GENOMIC DNA]</scope>
    <source>
        <strain evidence="5">PS652</strain>
    </source>
</reference>
<dbReference type="InterPro" id="IPR002933">
    <property type="entry name" value="Peptidase_M20"/>
</dbReference>